<gene>
    <name evidence="1" type="ORF">CAMGR0001_0044</name>
</gene>
<protein>
    <submittedName>
        <fullName evidence="1">Uncharacterized protein</fullName>
    </submittedName>
</protein>
<organism evidence="1 2">
    <name type="scientific">Campylobacter gracilis RM3268</name>
    <dbReference type="NCBI Taxonomy" id="553220"/>
    <lineage>
        <taxon>Bacteria</taxon>
        <taxon>Pseudomonadati</taxon>
        <taxon>Campylobacterota</taxon>
        <taxon>Epsilonproteobacteria</taxon>
        <taxon>Campylobacterales</taxon>
        <taxon>Campylobacteraceae</taxon>
        <taxon>Campylobacter</taxon>
    </lineage>
</organism>
<accession>C8PI62</accession>
<proteinExistence type="predicted"/>
<dbReference type="AlphaFoldDB" id="C8PI62"/>
<comment type="caution">
    <text evidence="1">The sequence shown here is derived from an EMBL/GenBank/DDBJ whole genome shotgun (WGS) entry which is preliminary data.</text>
</comment>
<evidence type="ECO:0000313" key="2">
    <source>
        <dbReference type="Proteomes" id="UP000005709"/>
    </source>
</evidence>
<dbReference type="Proteomes" id="UP000005709">
    <property type="component" value="Unassembled WGS sequence"/>
</dbReference>
<keyword evidence="2" id="KW-1185">Reference proteome</keyword>
<name>C8PI62_9BACT</name>
<dbReference type="EMBL" id="ACYG01000025">
    <property type="protein sequence ID" value="EEV17452.1"/>
    <property type="molecule type" value="Genomic_DNA"/>
</dbReference>
<reference evidence="1 2" key="1">
    <citation type="submission" date="2009-07" db="EMBL/GenBank/DDBJ databases">
        <authorList>
            <person name="Madupu R."/>
            <person name="Sebastian Y."/>
            <person name="Durkin A.S."/>
            <person name="Torralba M."/>
            <person name="Methe B."/>
            <person name="Sutton G.G."/>
            <person name="Strausberg R.L."/>
            <person name="Nelson K.E."/>
        </authorList>
    </citation>
    <scope>NUCLEOTIDE SEQUENCE [LARGE SCALE GENOMIC DNA]</scope>
    <source>
        <strain evidence="1 2">RM3268</strain>
    </source>
</reference>
<sequence>MKFRNLKAGLCIKFHARQALCAPVRASKNRGREIGLAYRPLRLAKR</sequence>
<evidence type="ECO:0000313" key="1">
    <source>
        <dbReference type="EMBL" id="EEV17452.1"/>
    </source>
</evidence>